<evidence type="ECO:0000256" key="3">
    <source>
        <dbReference type="ARBA" id="ARBA00023082"/>
    </source>
</evidence>
<dbReference type="Gene3D" id="1.10.1740.10">
    <property type="match status" value="1"/>
</dbReference>
<proteinExistence type="inferred from homology"/>
<evidence type="ECO:0000256" key="2">
    <source>
        <dbReference type="ARBA" id="ARBA00023015"/>
    </source>
</evidence>
<dbReference type="CDD" id="cd06171">
    <property type="entry name" value="Sigma70_r4"/>
    <property type="match status" value="1"/>
</dbReference>
<dbReference type="GO" id="GO:0006352">
    <property type="term" value="P:DNA-templated transcription initiation"/>
    <property type="evidence" value="ECO:0007669"/>
    <property type="project" value="InterPro"/>
</dbReference>
<dbReference type="InterPro" id="IPR036388">
    <property type="entry name" value="WH-like_DNA-bd_sf"/>
</dbReference>
<dbReference type="AlphaFoldDB" id="A0A2T7WLD0"/>
<name>A0A2T7WLD0_MICTE</name>
<dbReference type="Pfam" id="PF04542">
    <property type="entry name" value="Sigma70_r2"/>
    <property type="match status" value="1"/>
</dbReference>
<dbReference type="GO" id="GO:0003677">
    <property type="term" value="F:DNA binding"/>
    <property type="evidence" value="ECO:0007669"/>
    <property type="project" value="InterPro"/>
</dbReference>
<dbReference type="InterPro" id="IPR014284">
    <property type="entry name" value="RNA_pol_sigma-70_dom"/>
</dbReference>
<dbReference type="PANTHER" id="PTHR43133">
    <property type="entry name" value="RNA POLYMERASE ECF-TYPE SIGMA FACTO"/>
    <property type="match status" value="1"/>
</dbReference>
<dbReference type="InterPro" id="IPR007627">
    <property type="entry name" value="RNA_pol_sigma70_r2"/>
</dbReference>
<dbReference type="InterPro" id="IPR039425">
    <property type="entry name" value="RNA_pol_sigma-70-like"/>
</dbReference>
<evidence type="ECO:0000313" key="8">
    <source>
        <dbReference type="Proteomes" id="UP000244649"/>
    </source>
</evidence>
<dbReference type="SUPFAM" id="SSF88659">
    <property type="entry name" value="Sigma3 and sigma4 domains of RNA polymerase sigma factors"/>
    <property type="match status" value="1"/>
</dbReference>
<dbReference type="Proteomes" id="UP000244649">
    <property type="component" value="Unassembled WGS sequence"/>
</dbReference>
<keyword evidence="3" id="KW-0731">Sigma factor</keyword>
<evidence type="ECO:0000256" key="4">
    <source>
        <dbReference type="ARBA" id="ARBA00023163"/>
    </source>
</evidence>
<dbReference type="EMBL" id="QDFT01000013">
    <property type="protein sequence ID" value="PVE75376.1"/>
    <property type="molecule type" value="Genomic_DNA"/>
</dbReference>
<evidence type="ECO:0000259" key="6">
    <source>
        <dbReference type="Pfam" id="PF08281"/>
    </source>
</evidence>
<organism evidence="7 8">
    <name type="scientific">Microbacterium testaceum</name>
    <name type="common">Aureobacterium testaceum</name>
    <name type="synonym">Brevibacterium testaceum</name>
    <dbReference type="NCBI Taxonomy" id="2033"/>
    <lineage>
        <taxon>Bacteria</taxon>
        <taxon>Bacillati</taxon>
        <taxon>Actinomycetota</taxon>
        <taxon>Actinomycetes</taxon>
        <taxon>Micrococcales</taxon>
        <taxon>Microbacteriaceae</taxon>
        <taxon>Microbacterium</taxon>
    </lineage>
</organism>
<feature type="domain" description="RNA polymerase sigma-70 region 2" evidence="5">
    <location>
        <begin position="17"/>
        <end position="79"/>
    </location>
</feature>
<evidence type="ECO:0000313" key="7">
    <source>
        <dbReference type="EMBL" id="PVE75376.1"/>
    </source>
</evidence>
<dbReference type="InterPro" id="IPR013324">
    <property type="entry name" value="RNA_pol_sigma_r3/r4-like"/>
</dbReference>
<sequence>MSTGMTAEEWAATVVDANGPDLLRYFIRRAATEHHDLLSETFVVIWRRREHLPREAVAARMWSFGVARNVLHHHHRRRRMANLTVERVAREVQDGASEDPAEASEATERREAIRAALRTLSERNRELIILVHWDGFSIVDAASLLRINPSTARTRYERAKRHLAAELSSYGTIAVDD</sequence>
<dbReference type="SUPFAM" id="SSF88946">
    <property type="entry name" value="Sigma2 domain of RNA polymerase sigma factors"/>
    <property type="match status" value="1"/>
</dbReference>
<dbReference type="Gene3D" id="1.10.10.10">
    <property type="entry name" value="Winged helix-like DNA-binding domain superfamily/Winged helix DNA-binding domain"/>
    <property type="match status" value="1"/>
</dbReference>
<dbReference type="InterPro" id="IPR013325">
    <property type="entry name" value="RNA_pol_sigma_r2"/>
</dbReference>
<dbReference type="PANTHER" id="PTHR43133:SF25">
    <property type="entry name" value="RNA POLYMERASE SIGMA FACTOR RFAY-RELATED"/>
    <property type="match status" value="1"/>
</dbReference>
<protein>
    <submittedName>
        <fullName evidence="7">Sigma-70 family RNA polymerase sigma factor</fullName>
    </submittedName>
</protein>
<keyword evidence="2" id="KW-0805">Transcription regulation</keyword>
<comment type="similarity">
    <text evidence="1">Belongs to the sigma-70 factor family. ECF subfamily.</text>
</comment>
<evidence type="ECO:0000256" key="1">
    <source>
        <dbReference type="ARBA" id="ARBA00010641"/>
    </source>
</evidence>
<feature type="domain" description="RNA polymerase sigma factor 70 region 4 type 2" evidence="6">
    <location>
        <begin position="110"/>
        <end position="163"/>
    </location>
</feature>
<keyword evidence="4" id="KW-0804">Transcription</keyword>
<accession>A0A2T7WLD0</accession>
<dbReference type="Pfam" id="PF08281">
    <property type="entry name" value="Sigma70_r4_2"/>
    <property type="match status" value="1"/>
</dbReference>
<comment type="caution">
    <text evidence="7">The sequence shown here is derived from an EMBL/GenBank/DDBJ whole genome shotgun (WGS) entry which is preliminary data.</text>
</comment>
<dbReference type="NCBIfam" id="TIGR02937">
    <property type="entry name" value="sigma70-ECF"/>
    <property type="match status" value="1"/>
</dbReference>
<gene>
    <name evidence="7" type="ORF">DC432_07085</name>
</gene>
<evidence type="ECO:0000259" key="5">
    <source>
        <dbReference type="Pfam" id="PF04542"/>
    </source>
</evidence>
<reference evidence="7 8" key="1">
    <citation type="submission" date="2018-04" db="EMBL/GenBank/DDBJ databases">
        <authorList>
            <person name="Go L.Y."/>
            <person name="Mitchell J.A."/>
        </authorList>
    </citation>
    <scope>NUCLEOTIDE SEQUENCE [LARGE SCALE GENOMIC DNA]</scope>
    <source>
        <strain evidence="7 8">TPD7010</strain>
    </source>
</reference>
<dbReference type="GO" id="GO:0016987">
    <property type="term" value="F:sigma factor activity"/>
    <property type="evidence" value="ECO:0007669"/>
    <property type="project" value="UniProtKB-KW"/>
</dbReference>
<dbReference type="InterPro" id="IPR013249">
    <property type="entry name" value="RNA_pol_sigma70_r4_t2"/>
</dbReference>